<dbReference type="PANTHER" id="PTHR24020:SF20">
    <property type="entry name" value="PH DOMAIN-CONTAINING PROTEIN"/>
    <property type="match status" value="1"/>
</dbReference>
<keyword evidence="3" id="KW-0176">Collagen</keyword>
<evidence type="ECO:0000313" key="4">
    <source>
        <dbReference type="Proteomes" id="UP001249851"/>
    </source>
</evidence>
<feature type="signal peptide" evidence="1">
    <location>
        <begin position="1"/>
        <end position="28"/>
    </location>
</feature>
<dbReference type="EMBL" id="JARQWQ010000033">
    <property type="protein sequence ID" value="KAK2561278.1"/>
    <property type="molecule type" value="Genomic_DNA"/>
</dbReference>
<comment type="caution">
    <text evidence="3">The sequence shown here is derived from an EMBL/GenBank/DDBJ whole genome shotgun (WGS) entry which is preliminary data.</text>
</comment>
<dbReference type="Pfam" id="PF00092">
    <property type="entry name" value="VWA"/>
    <property type="match status" value="4"/>
</dbReference>
<dbReference type="InterPro" id="IPR050525">
    <property type="entry name" value="ECM_Assembly_Org"/>
</dbReference>
<dbReference type="AlphaFoldDB" id="A0AAD9QHB6"/>
<feature type="chain" id="PRO_5041920066" evidence="1">
    <location>
        <begin position="29"/>
        <end position="781"/>
    </location>
</feature>
<evidence type="ECO:0000313" key="3">
    <source>
        <dbReference type="EMBL" id="KAK2561278.1"/>
    </source>
</evidence>
<reference evidence="3" key="2">
    <citation type="journal article" date="2023" name="Science">
        <title>Genomic signatures of disease resistance in endangered staghorn corals.</title>
        <authorList>
            <person name="Vollmer S.V."/>
            <person name="Selwyn J.D."/>
            <person name="Despard B.A."/>
            <person name="Roesel C.L."/>
        </authorList>
    </citation>
    <scope>NUCLEOTIDE SEQUENCE</scope>
    <source>
        <strain evidence="3">K2</strain>
    </source>
</reference>
<protein>
    <submittedName>
        <fullName evidence="3">Collagen alpha-6(VI) chain</fullName>
    </submittedName>
</protein>
<feature type="domain" description="VWFA" evidence="2">
    <location>
        <begin position="35"/>
        <end position="209"/>
    </location>
</feature>
<dbReference type="PROSITE" id="PS50234">
    <property type="entry name" value="VWFA"/>
    <property type="match status" value="4"/>
</dbReference>
<dbReference type="Gene3D" id="3.40.50.410">
    <property type="entry name" value="von Willebrand factor, type A domain"/>
    <property type="match status" value="4"/>
</dbReference>
<feature type="domain" description="VWFA" evidence="2">
    <location>
        <begin position="418"/>
        <end position="595"/>
    </location>
</feature>
<reference evidence="3" key="1">
    <citation type="journal article" date="2023" name="G3 (Bethesda)">
        <title>Whole genome assembly and annotation of the endangered Caribbean coral Acropora cervicornis.</title>
        <authorList>
            <person name="Selwyn J.D."/>
            <person name="Vollmer S.V."/>
        </authorList>
    </citation>
    <scope>NUCLEOTIDE SEQUENCE</scope>
    <source>
        <strain evidence="3">K2</strain>
    </source>
</reference>
<gene>
    <name evidence="3" type="ORF">P5673_015760</name>
</gene>
<evidence type="ECO:0000256" key="1">
    <source>
        <dbReference type="SAM" id="SignalP"/>
    </source>
</evidence>
<dbReference type="CDD" id="cd01450">
    <property type="entry name" value="vWFA_subfamily_ECM"/>
    <property type="match status" value="2"/>
</dbReference>
<accession>A0AAD9QHB6</accession>
<dbReference type="Proteomes" id="UP001249851">
    <property type="component" value="Unassembled WGS sequence"/>
</dbReference>
<proteinExistence type="predicted"/>
<dbReference type="InterPro" id="IPR036465">
    <property type="entry name" value="vWFA_dom_sf"/>
</dbReference>
<keyword evidence="4" id="KW-1185">Reference proteome</keyword>
<evidence type="ECO:0000259" key="2">
    <source>
        <dbReference type="PROSITE" id="PS50234"/>
    </source>
</evidence>
<name>A0AAD9QHB6_ACRCE</name>
<dbReference type="InterPro" id="IPR002035">
    <property type="entry name" value="VWF_A"/>
</dbReference>
<keyword evidence="1" id="KW-0732">Signal</keyword>
<organism evidence="3 4">
    <name type="scientific">Acropora cervicornis</name>
    <name type="common">Staghorn coral</name>
    <dbReference type="NCBI Taxonomy" id="6130"/>
    <lineage>
        <taxon>Eukaryota</taxon>
        <taxon>Metazoa</taxon>
        <taxon>Cnidaria</taxon>
        <taxon>Anthozoa</taxon>
        <taxon>Hexacorallia</taxon>
        <taxon>Scleractinia</taxon>
        <taxon>Astrocoeniina</taxon>
        <taxon>Acroporidae</taxon>
        <taxon>Acropora</taxon>
    </lineage>
</organism>
<sequence>MQSKIKSLLYMSAFLLVLGNFAVKQGAGDCTPDVDVAFLIDSSGSIRRSDYTKMKTFVANLAERFQISPSGSRAAVVLYSTDATVSFQFGKHTSPETFRKAVMDLKHERGFTRIDRALIKAYYFLFRGNTRFLAQKLIFVLTDGEQTKSRPYTRLDRASSRLKREGVRIIAIGIGKNVNMSELSQFASSEKDIILAKTFDDLSQFLNPLLKTACDDVTDPVPCHIPVDLAFIFSSGGIEDTNFIRQKLALKTIAKAFALSPRESQASILTYGGYAASVTPSQGIDSFSSTEDFLTAINSLRYGRNRGDIREALKLALEKVFPRARKGVAKVAVIIIDGEEDKNRGWRNSVLLLRKMGVRVVLVGVGSDALRSSLLPLVENKADLVLTSSFNDMMRNAVDLAKTTCNAAVFPPCKLEADVAFLMDTSQNALKGYLTQQKNFAKILMKSFSGNWSFSIVTYGRSAIVKASLSQSHNLSHLEQTVDEIAHDEVDEGQVRLDKAMDLAISDVFPRARPGVTKIDLIFTDGRPLNRSNALEVIRSSEASRNADVRLLTFGIGKGVDPNEWSRVVEYDNDLIHLRDSQDLTFKVQKIEKQICLDALDIAFVVDSSDHVNAEDFEKQKALLISIARKIGITANYTRGALVPYGDTASVYFRFEDSSSTASFENAVAKMPRKKGRSGLVRALEVTRSDVFPSARAGVPQIAFVLSSDKQSGDAKALAVVSDSLRQKGVKLLAVGVGNEVNLQGLRSVINNNNDVNPIQSHDHLSLESTNISLKICEAAG</sequence>
<feature type="domain" description="VWFA" evidence="2">
    <location>
        <begin position="601"/>
        <end position="776"/>
    </location>
</feature>
<dbReference type="SMART" id="SM00327">
    <property type="entry name" value="VWA"/>
    <property type="match status" value="4"/>
</dbReference>
<dbReference type="SUPFAM" id="SSF53300">
    <property type="entry name" value="vWA-like"/>
    <property type="match status" value="4"/>
</dbReference>
<feature type="domain" description="VWFA" evidence="2">
    <location>
        <begin position="228"/>
        <end position="404"/>
    </location>
</feature>
<dbReference type="GO" id="GO:0005581">
    <property type="term" value="C:collagen trimer"/>
    <property type="evidence" value="ECO:0007669"/>
    <property type="project" value="UniProtKB-KW"/>
</dbReference>
<dbReference type="PRINTS" id="PR00453">
    <property type="entry name" value="VWFADOMAIN"/>
</dbReference>
<dbReference type="PANTHER" id="PTHR24020">
    <property type="entry name" value="COLLAGEN ALPHA"/>
    <property type="match status" value="1"/>
</dbReference>